<comment type="caution">
    <text evidence="18">The sequence shown here is derived from an EMBL/GenBank/DDBJ whole genome shotgun (WGS) entry which is preliminary data.</text>
</comment>
<keyword evidence="8" id="KW-0862">Zinc</keyword>
<evidence type="ECO:0000256" key="2">
    <source>
        <dbReference type="ARBA" id="ARBA00003314"/>
    </source>
</evidence>
<dbReference type="SUPFAM" id="SSF52374">
    <property type="entry name" value="Nucleotidylyl transferase"/>
    <property type="match status" value="1"/>
</dbReference>
<dbReference type="Pfam" id="PF01406">
    <property type="entry name" value="tRNA-synt_1e"/>
    <property type="match status" value="1"/>
</dbReference>
<evidence type="ECO:0000256" key="11">
    <source>
        <dbReference type="ARBA" id="ARBA00023146"/>
    </source>
</evidence>
<feature type="domain" description="tRNA synthetases class I catalytic" evidence="15">
    <location>
        <begin position="15"/>
        <end position="122"/>
    </location>
</feature>
<dbReference type="EC" id="6.1.1.10" evidence="3"/>
<dbReference type="Pfam" id="PF08264">
    <property type="entry name" value="Anticodon_1"/>
    <property type="match status" value="1"/>
</dbReference>
<dbReference type="PRINTS" id="PR01041">
    <property type="entry name" value="TRNASYNTHMET"/>
</dbReference>
<dbReference type="GO" id="GO:0004825">
    <property type="term" value="F:methionine-tRNA ligase activity"/>
    <property type="evidence" value="ECO:0007669"/>
    <property type="project" value="UniProtKB-EC"/>
</dbReference>
<keyword evidence="6" id="KW-0479">Metal-binding</keyword>
<dbReference type="InterPro" id="IPR032678">
    <property type="entry name" value="tRNA-synt_1_cat_dom"/>
</dbReference>
<evidence type="ECO:0000256" key="5">
    <source>
        <dbReference type="ARBA" id="ARBA00022598"/>
    </source>
</evidence>
<evidence type="ECO:0000256" key="9">
    <source>
        <dbReference type="ARBA" id="ARBA00022840"/>
    </source>
</evidence>
<dbReference type="Proteomes" id="UP000230232">
    <property type="component" value="Unassembled WGS sequence"/>
</dbReference>
<evidence type="ECO:0000259" key="15">
    <source>
        <dbReference type="Pfam" id="PF01406"/>
    </source>
</evidence>
<dbReference type="AlphaFoldDB" id="A0A2H0R3J3"/>
<dbReference type="GO" id="GO:0005524">
    <property type="term" value="F:ATP binding"/>
    <property type="evidence" value="ECO:0007669"/>
    <property type="project" value="UniProtKB-KW"/>
</dbReference>
<keyword evidence="5 14" id="KW-0436">Ligase</keyword>
<evidence type="ECO:0000259" key="16">
    <source>
        <dbReference type="Pfam" id="PF08264"/>
    </source>
</evidence>
<dbReference type="FunFam" id="2.170.220.10:FF:000001">
    <property type="entry name" value="methionine--tRNA ligase, mitochondrial"/>
    <property type="match status" value="1"/>
</dbReference>
<evidence type="ECO:0000256" key="4">
    <source>
        <dbReference type="ARBA" id="ARBA00018753"/>
    </source>
</evidence>
<sequence>MSKERFYITTTLPYVNAEPHIGFALEIVQADVLARFARSQGKEVFFNTGTDEHGLKIYRKAQEAGQESQAYVDEYAVKFDELKTTLNVSYDHFIRTTAPQHIKAAQEIWRRVATKGDIYKKNYKIKYCVGCELEKTDSDLENGCCPIHPNQPIEIIEEENYFFRFSKYQSKLLELYEKQPDFILPTKRLNEIKKFVAGGLADFSISRLRAKMPWGVPVPDDAEHVMYVWFDALVSYISTLDWPENEDRFKQFWPGLQIAGKDNLRQQAAIWQAMLLSADLPSSKQILIHGFITSEGQKMSKSLGNVVSPKALVDQFGVDPVRYFLLREIPSDEDGDFSLTRLKERYTSDLAHGLGNLVQRVSTLITDDLGGQFILSSPGTAVEEKIASVSRTVEVAIKNFRLHEALAQIWTLIDSANSLISDRKPWEFKEESEKFARALNDIVALIKATNDLLAPFIPETTEKIEKVFNFNQGAEIKVSKGKAIFPALE</sequence>
<evidence type="ECO:0000256" key="6">
    <source>
        <dbReference type="ARBA" id="ARBA00022723"/>
    </source>
</evidence>
<evidence type="ECO:0000256" key="7">
    <source>
        <dbReference type="ARBA" id="ARBA00022741"/>
    </source>
</evidence>
<dbReference type="EMBL" id="PCXO01000012">
    <property type="protein sequence ID" value="PIR41101.1"/>
    <property type="molecule type" value="Genomic_DNA"/>
</dbReference>
<comment type="catalytic activity">
    <reaction evidence="13">
        <text>tRNA(Met) + L-methionine + ATP = L-methionyl-tRNA(Met) + AMP + diphosphate</text>
        <dbReference type="Rhea" id="RHEA:13481"/>
        <dbReference type="Rhea" id="RHEA-COMP:9667"/>
        <dbReference type="Rhea" id="RHEA-COMP:9698"/>
        <dbReference type="ChEBI" id="CHEBI:30616"/>
        <dbReference type="ChEBI" id="CHEBI:33019"/>
        <dbReference type="ChEBI" id="CHEBI:57844"/>
        <dbReference type="ChEBI" id="CHEBI:78442"/>
        <dbReference type="ChEBI" id="CHEBI:78530"/>
        <dbReference type="ChEBI" id="CHEBI:456215"/>
        <dbReference type="EC" id="6.1.1.10"/>
    </reaction>
</comment>
<proteinExistence type="inferred from homology"/>
<organism evidence="18 19">
    <name type="scientific">Candidatus Yanofskybacteria bacterium CG10_big_fil_rev_8_21_14_0_10_46_23</name>
    <dbReference type="NCBI Taxonomy" id="1975098"/>
    <lineage>
        <taxon>Bacteria</taxon>
        <taxon>Candidatus Yanofskyibacteriota</taxon>
    </lineage>
</organism>
<evidence type="ECO:0000313" key="18">
    <source>
        <dbReference type="EMBL" id="PIR41101.1"/>
    </source>
</evidence>
<dbReference type="PANTHER" id="PTHR43326">
    <property type="entry name" value="METHIONYL-TRNA SYNTHETASE"/>
    <property type="match status" value="1"/>
</dbReference>
<gene>
    <name evidence="18" type="ORF">COV31_03090</name>
</gene>
<keyword evidence="10 14" id="KW-0648">Protein biosynthesis</keyword>
<dbReference type="Gene3D" id="3.40.50.620">
    <property type="entry name" value="HUPs"/>
    <property type="match status" value="1"/>
</dbReference>
<dbReference type="GO" id="GO:0006431">
    <property type="term" value="P:methionyl-tRNA aminoacylation"/>
    <property type="evidence" value="ECO:0007669"/>
    <property type="project" value="InterPro"/>
</dbReference>
<evidence type="ECO:0000256" key="12">
    <source>
        <dbReference type="ARBA" id="ARBA00030904"/>
    </source>
</evidence>
<evidence type="ECO:0000313" key="19">
    <source>
        <dbReference type="Proteomes" id="UP000230232"/>
    </source>
</evidence>
<dbReference type="InterPro" id="IPR009080">
    <property type="entry name" value="tRNAsynth_Ia_anticodon-bd"/>
</dbReference>
<evidence type="ECO:0000256" key="3">
    <source>
        <dbReference type="ARBA" id="ARBA00012838"/>
    </source>
</evidence>
<name>A0A2H0R3J3_9BACT</name>
<dbReference type="NCBIfam" id="TIGR00398">
    <property type="entry name" value="metG"/>
    <property type="match status" value="1"/>
</dbReference>
<dbReference type="PANTHER" id="PTHR43326:SF1">
    <property type="entry name" value="METHIONINE--TRNA LIGASE, MITOCHONDRIAL"/>
    <property type="match status" value="1"/>
</dbReference>
<dbReference type="InterPro" id="IPR015413">
    <property type="entry name" value="Methionyl/Leucyl_tRNA_Synth"/>
</dbReference>
<keyword evidence="9 14" id="KW-0067">ATP-binding</keyword>
<evidence type="ECO:0000256" key="10">
    <source>
        <dbReference type="ARBA" id="ARBA00022917"/>
    </source>
</evidence>
<comment type="function">
    <text evidence="2">Is required not only for elongation of protein synthesis but also for the initiation of all mRNA translation through initiator tRNA(fMet) aminoacylation.</text>
</comment>
<comment type="similarity">
    <text evidence="14">Belongs to the class-I aminoacyl-tRNA synthetase family.</text>
</comment>
<reference evidence="18 19" key="1">
    <citation type="submission" date="2017-09" db="EMBL/GenBank/DDBJ databases">
        <title>Depth-based differentiation of microbial function through sediment-hosted aquifers and enrichment of novel symbionts in the deep terrestrial subsurface.</title>
        <authorList>
            <person name="Probst A.J."/>
            <person name="Ladd B."/>
            <person name="Jarett J.K."/>
            <person name="Geller-Mcgrath D.E."/>
            <person name="Sieber C.M."/>
            <person name="Emerson J.B."/>
            <person name="Anantharaman K."/>
            <person name="Thomas B.C."/>
            <person name="Malmstrom R."/>
            <person name="Stieglmeier M."/>
            <person name="Klingl A."/>
            <person name="Woyke T."/>
            <person name="Ryan C.M."/>
            <person name="Banfield J.F."/>
        </authorList>
    </citation>
    <scope>NUCLEOTIDE SEQUENCE [LARGE SCALE GENOMIC DNA]</scope>
    <source>
        <strain evidence="18">CG10_big_fil_rev_8_21_14_0_10_46_23</strain>
    </source>
</reference>
<dbReference type="InterPro" id="IPR014758">
    <property type="entry name" value="Met-tRNA_synth"/>
</dbReference>
<evidence type="ECO:0000256" key="14">
    <source>
        <dbReference type="RuleBase" id="RU363039"/>
    </source>
</evidence>
<dbReference type="InterPro" id="IPR013155">
    <property type="entry name" value="M/V/L/I-tRNA-synth_anticd-bd"/>
</dbReference>
<comment type="cofactor">
    <cofactor evidence="1">
        <name>Zn(2+)</name>
        <dbReference type="ChEBI" id="CHEBI:29105"/>
    </cofactor>
</comment>
<evidence type="ECO:0000256" key="13">
    <source>
        <dbReference type="ARBA" id="ARBA00047364"/>
    </source>
</evidence>
<feature type="domain" description="Methionyl/Valyl/Leucyl/Isoleucyl-tRNA synthetase anticodon-binding" evidence="16">
    <location>
        <begin position="384"/>
        <end position="466"/>
    </location>
</feature>
<evidence type="ECO:0000256" key="1">
    <source>
        <dbReference type="ARBA" id="ARBA00001947"/>
    </source>
</evidence>
<dbReference type="GO" id="GO:0046872">
    <property type="term" value="F:metal ion binding"/>
    <property type="evidence" value="ECO:0007669"/>
    <property type="project" value="UniProtKB-KW"/>
</dbReference>
<dbReference type="Gene3D" id="2.170.220.10">
    <property type="match status" value="1"/>
</dbReference>
<dbReference type="Pfam" id="PF09334">
    <property type="entry name" value="tRNA-synt_1g"/>
    <property type="match status" value="1"/>
</dbReference>
<dbReference type="CDD" id="cd00814">
    <property type="entry name" value="MetRS_core"/>
    <property type="match status" value="1"/>
</dbReference>
<protein>
    <recommendedName>
        <fullName evidence="4">Methionine--tRNA ligase</fullName>
        <ecNumber evidence="3">6.1.1.10</ecNumber>
    </recommendedName>
    <alternativeName>
        <fullName evidence="12">Methionyl-tRNA synthetase</fullName>
    </alternativeName>
</protein>
<feature type="domain" description="Methionyl/Leucyl tRNA synthetase" evidence="17">
    <location>
        <begin position="136"/>
        <end position="361"/>
    </location>
</feature>
<evidence type="ECO:0000256" key="8">
    <source>
        <dbReference type="ARBA" id="ARBA00022833"/>
    </source>
</evidence>
<dbReference type="SUPFAM" id="SSF47323">
    <property type="entry name" value="Anticodon-binding domain of a subclass of class I aminoacyl-tRNA synthetases"/>
    <property type="match status" value="1"/>
</dbReference>
<keyword evidence="7 14" id="KW-0547">Nucleotide-binding</keyword>
<dbReference type="InterPro" id="IPR014729">
    <property type="entry name" value="Rossmann-like_a/b/a_fold"/>
</dbReference>
<dbReference type="InterPro" id="IPR033911">
    <property type="entry name" value="MetRS_core"/>
</dbReference>
<accession>A0A2H0R3J3</accession>
<evidence type="ECO:0000259" key="17">
    <source>
        <dbReference type="Pfam" id="PF09334"/>
    </source>
</evidence>
<keyword evidence="11 14" id="KW-0030">Aminoacyl-tRNA synthetase</keyword>
<dbReference type="InterPro" id="IPR023457">
    <property type="entry name" value="Met-tRNA_synth_2"/>
</dbReference>
<dbReference type="Gene3D" id="1.10.730.10">
    <property type="entry name" value="Isoleucyl-tRNA Synthetase, Domain 1"/>
    <property type="match status" value="1"/>
</dbReference>